<reference evidence="1" key="1">
    <citation type="journal article" date="2020" name="Stud. Mycol.">
        <title>101 Dothideomycetes genomes: a test case for predicting lifestyles and emergence of pathogens.</title>
        <authorList>
            <person name="Haridas S."/>
            <person name="Albert R."/>
            <person name="Binder M."/>
            <person name="Bloem J."/>
            <person name="Labutti K."/>
            <person name="Salamov A."/>
            <person name="Andreopoulos B."/>
            <person name="Baker S."/>
            <person name="Barry K."/>
            <person name="Bills G."/>
            <person name="Bluhm B."/>
            <person name="Cannon C."/>
            <person name="Castanera R."/>
            <person name="Culley D."/>
            <person name="Daum C."/>
            <person name="Ezra D."/>
            <person name="Gonzalez J."/>
            <person name="Henrissat B."/>
            <person name="Kuo A."/>
            <person name="Liang C."/>
            <person name="Lipzen A."/>
            <person name="Lutzoni F."/>
            <person name="Magnuson J."/>
            <person name="Mondo S."/>
            <person name="Nolan M."/>
            <person name="Ohm R."/>
            <person name="Pangilinan J."/>
            <person name="Park H.-J."/>
            <person name="Ramirez L."/>
            <person name="Alfaro M."/>
            <person name="Sun H."/>
            <person name="Tritt A."/>
            <person name="Yoshinaga Y."/>
            <person name="Zwiers L.-H."/>
            <person name="Turgeon B."/>
            <person name="Goodwin S."/>
            <person name="Spatafora J."/>
            <person name="Crous P."/>
            <person name="Grigoriev I."/>
        </authorList>
    </citation>
    <scope>NUCLEOTIDE SEQUENCE</scope>
    <source>
        <strain evidence="1">CBS 269.34</strain>
    </source>
</reference>
<evidence type="ECO:0000313" key="1">
    <source>
        <dbReference type="EMBL" id="KAF2496910.1"/>
    </source>
</evidence>
<keyword evidence="2" id="KW-1185">Reference proteome</keyword>
<dbReference type="OrthoDB" id="448399at2759"/>
<dbReference type="Proteomes" id="UP000799750">
    <property type="component" value="Unassembled WGS sequence"/>
</dbReference>
<organism evidence="1 2">
    <name type="scientific">Lophium mytilinum</name>
    <dbReference type="NCBI Taxonomy" id="390894"/>
    <lineage>
        <taxon>Eukaryota</taxon>
        <taxon>Fungi</taxon>
        <taxon>Dikarya</taxon>
        <taxon>Ascomycota</taxon>
        <taxon>Pezizomycotina</taxon>
        <taxon>Dothideomycetes</taxon>
        <taxon>Pleosporomycetidae</taxon>
        <taxon>Mytilinidiales</taxon>
        <taxon>Mytilinidiaceae</taxon>
        <taxon>Lophium</taxon>
    </lineage>
</organism>
<sequence length="112" mass="12214">MSLRRDEHSVYLTKTPAKVIELGWILLDAKGHGGIMRPSAAEYGLPPVRADIELVHHCHSIACEIGVNNMRAGKEVGNKTVGVLDSEAPTNTMELKSFCIPLVQPEGIVERV</sequence>
<gene>
    <name evidence="1" type="ORF">BU16DRAFT_560217</name>
</gene>
<protein>
    <submittedName>
        <fullName evidence="1">Uncharacterized protein</fullName>
    </submittedName>
</protein>
<proteinExistence type="predicted"/>
<dbReference type="AlphaFoldDB" id="A0A6A6QYR1"/>
<evidence type="ECO:0000313" key="2">
    <source>
        <dbReference type="Proteomes" id="UP000799750"/>
    </source>
</evidence>
<dbReference type="EMBL" id="MU004187">
    <property type="protein sequence ID" value="KAF2496910.1"/>
    <property type="molecule type" value="Genomic_DNA"/>
</dbReference>
<accession>A0A6A6QYR1</accession>
<name>A0A6A6QYR1_9PEZI</name>